<dbReference type="Gene3D" id="1.10.3780.10">
    <property type="entry name" value="SusD-like"/>
    <property type="match status" value="1"/>
</dbReference>
<name>A0A1M4XXT2_9FLAO</name>
<comment type="similarity">
    <text evidence="2">Belongs to the SusD family.</text>
</comment>
<dbReference type="OrthoDB" id="5694214at2"/>
<dbReference type="AlphaFoldDB" id="A0A1M4XXT2"/>
<keyword evidence="9" id="KW-1185">Reference proteome</keyword>
<reference evidence="8 9" key="1">
    <citation type="submission" date="2016-11" db="EMBL/GenBank/DDBJ databases">
        <authorList>
            <person name="Jaros S."/>
            <person name="Januszkiewicz K."/>
            <person name="Wedrychowicz H."/>
        </authorList>
    </citation>
    <scope>NUCLEOTIDE SEQUENCE [LARGE SCALE GENOMIC DNA]</scope>
    <source>
        <strain evidence="8 9">DSM 25660</strain>
    </source>
</reference>
<dbReference type="Pfam" id="PF07980">
    <property type="entry name" value="SusD_RagB"/>
    <property type="match status" value="1"/>
</dbReference>
<evidence type="ECO:0000313" key="8">
    <source>
        <dbReference type="EMBL" id="SHE98404.1"/>
    </source>
</evidence>
<keyword evidence="5" id="KW-0998">Cell outer membrane</keyword>
<keyword evidence="4" id="KW-0472">Membrane</keyword>
<dbReference type="Gene3D" id="1.25.40.390">
    <property type="match status" value="1"/>
</dbReference>
<dbReference type="STRING" id="1124188.SAMN05444377_102225"/>
<organism evidence="8 9">
    <name type="scientific">Flavobacterium fontis</name>
    <dbReference type="NCBI Taxonomy" id="1124188"/>
    <lineage>
        <taxon>Bacteria</taxon>
        <taxon>Pseudomonadati</taxon>
        <taxon>Bacteroidota</taxon>
        <taxon>Flavobacteriia</taxon>
        <taxon>Flavobacteriales</taxon>
        <taxon>Flavobacteriaceae</taxon>
        <taxon>Flavobacterium</taxon>
    </lineage>
</organism>
<dbReference type="GO" id="GO:0009279">
    <property type="term" value="C:cell outer membrane"/>
    <property type="evidence" value="ECO:0007669"/>
    <property type="project" value="UniProtKB-SubCell"/>
</dbReference>
<feature type="domain" description="RagB/SusD" evidence="7">
    <location>
        <begin position="377"/>
        <end position="534"/>
    </location>
</feature>
<dbReference type="Gene3D" id="1.25.40.10">
    <property type="entry name" value="Tetratricopeptide repeat domain"/>
    <property type="match status" value="1"/>
</dbReference>
<dbReference type="CDD" id="cd08977">
    <property type="entry name" value="SusD"/>
    <property type="match status" value="1"/>
</dbReference>
<evidence type="ECO:0000256" key="3">
    <source>
        <dbReference type="ARBA" id="ARBA00022729"/>
    </source>
</evidence>
<dbReference type="InterPro" id="IPR011990">
    <property type="entry name" value="TPR-like_helical_dom_sf"/>
</dbReference>
<keyword evidence="3 6" id="KW-0732">Signal</keyword>
<protein>
    <submittedName>
        <fullName evidence="8">SusD family protein</fullName>
    </submittedName>
</protein>
<dbReference type="InterPro" id="IPR012944">
    <property type="entry name" value="SusD_RagB_dom"/>
</dbReference>
<sequence length="534" mass="58817">MKNMFKKSIYLLGLSLALTSCTKDLDVLPEDDDIFTAEAFYSQPGAYERALAGVYGNLSLTGTQDAGSSFLQGIDAGTSQYGRCLWYLQNLTTDEVIWSYENDPGTRELQRTIWTANNPIFLGMFSRTMAEVALANEFLRQSTPAKLSSRGVTDATQLSNIATYRQEVRVLRALAYYNMMDLFGKAPFVTENDPLNFRGPEYNRQQLFTYIENELNAVIPDLKAPRTNVYGRLDQAMARMILAKMYLNAEVFIGTPKYTECVAQLNQVIGAGYTLSSNYFNNFTADNHISPEMIFSLQSDGVVTQNFGPTTVMINGQVGSMESNGVSLGVGAGGWGGALRLRKQFVQKFEGSAFASDARKSAILPGSRNIEITDIANRDQGYILAKYKNVSSTGVAGPNSTFVDTDFPLFRLADAYLMYAECAVRGASGATLAQAVTYVNALRERANNGNSSANISAADLTLDFILDERSRELHWEGHRRQDLIRFNKFTGGSYNWAWKGNGVNGIAISNNLKVFPIPTNSIAANPNLTQNPGY</sequence>
<proteinExistence type="inferred from homology"/>
<evidence type="ECO:0000256" key="6">
    <source>
        <dbReference type="SAM" id="SignalP"/>
    </source>
</evidence>
<evidence type="ECO:0000256" key="4">
    <source>
        <dbReference type="ARBA" id="ARBA00023136"/>
    </source>
</evidence>
<dbReference type="PROSITE" id="PS51257">
    <property type="entry name" value="PROKAR_LIPOPROTEIN"/>
    <property type="match status" value="1"/>
</dbReference>
<feature type="signal peptide" evidence="6">
    <location>
        <begin position="1"/>
        <end position="22"/>
    </location>
</feature>
<evidence type="ECO:0000313" key="9">
    <source>
        <dbReference type="Proteomes" id="UP000184147"/>
    </source>
</evidence>
<dbReference type="Proteomes" id="UP000184147">
    <property type="component" value="Unassembled WGS sequence"/>
</dbReference>
<dbReference type="SUPFAM" id="SSF48452">
    <property type="entry name" value="TPR-like"/>
    <property type="match status" value="1"/>
</dbReference>
<gene>
    <name evidence="8" type="ORF">SAMN05444377_102225</name>
</gene>
<evidence type="ECO:0000256" key="2">
    <source>
        <dbReference type="ARBA" id="ARBA00006275"/>
    </source>
</evidence>
<accession>A0A1M4XXT2</accession>
<dbReference type="RefSeq" id="WP_073361609.1">
    <property type="nucleotide sequence ID" value="NZ_FQVQ01000002.1"/>
</dbReference>
<feature type="chain" id="PRO_5012318886" evidence="6">
    <location>
        <begin position="23"/>
        <end position="534"/>
    </location>
</feature>
<evidence type="ECO:0000256" key="1">
    <source>
        <dbReference type="ARBA" id="ARBA00004442"/>
    </source>
</evidence>
<evidence type="ECO:0000259" key="7">
    <source>
        <dbReference type="Pfam" id="PF07980"/>
    </source>
</evidence>
<dbReference type="EMBL" id="FQVQ01000002">
    <property type="protein sequence ID" value="SHE98404.1"/>
    <property type="molecule type" value="Genomic_DNA"/>
</dbReference>
<comment type="subcellular location">
    <subcellularLocation>
        <location evidence="1">Cell outer membrane</location>
    </subcellularLocation>
</comment>
<evidence type="ECO:0000256" key="5">
    <source>
        <dbReference type="ARBA" id="ARBA00023237"/>
    </source>
</evidence>